<name>A0ABP8DK81_9ACTN</name>
<proteinExistence type="predicted"/>
<dbReference type="EMBL" id="BAABAT010000030">
    <property type="protein sequence ID" value="GAA4258114.1"/>
    <property type="molecule type" value="Genomic_DNA"/>
</dbReference>
<evidence type="ECO:0000313" key="3">
    <source>
        <dbReference type="Proteomes" id="UP001500620"/>
    </source>
</evidence>
<organism evidence="2 3">
    <name type="scientific">Dactylosporangium darangshiense</name>
    <dbReference type="NCBI Taxonomy" id="579108"/>
    <lineage>
        <taxon>Bacteria</taxon>
        <taxon>Bacillati</taxon>
        <taxon>Actinomycetota</taxon>
        <taxon>Actinomycetes</taxon>
        <taxon>Micromonosporales</taxon>
        <taxon>Micromonosporaceae</taxon>
        <taxon>Dactylosporangium</taxon>
    </lineage>
</organism>
<sequence>MGGGCADLRATVQACAPLAPVPGNPNAVREAGAGTAPQRAGLPFSGGA</sequence>
<gene>
    <name evidence="2" type="ORF">GCM10022255_077540</name>
</gene>
<reference evidence="3" key="1">
    <citation type="journal article" date="2019" name="Int. J. Syst. Evol. Microbiol.">
        <title>The Global Catalogue of Microorganisms (GCM) 10K type strain sequencing project: providing services to taxonomists for standard genome sequencing and annotation.</title>
        <authorList>
            <consortium name="The Broad Institute Genomics Platform"/>
            <consortium name="The Broad Institute Genome Sequencing Center for Infectious Disease"/>
            <person name="Wu L."/>
            <person name="Ma J."/>
        </authorList>
    </citation>
    <scope>NUCLEOTIDE SEQUENCE [LARGE SCALE GENOMIC DNA]</scope>
    <source>
        <strain evidence="3">JCM 17441</strain>
    </source>
</reference>
<dbReference type="Proteomes" id="UP001500620">
    <property type="component" value="Unassembled WGS sequence"/>
</dbReference>
<accession>A0ABP8DK81</accession>
<evidence type="ECO:0000313" key="2">
    <source>
        <dbReference type="EMBL" id="GAA4258114.1"/>
    </source>
</evidence>
<comment type="caution">
    <text evidence="2">The sequence shown here is derived from an EMBL/GenBank/DDBJ whole genome shotgun (WGS) entry which is preliminary data.</text>
</comment>
<dbReference type="RefSeq" id="WP_345135059.1">
    <property type="nucleotide sequence ID" value="NZ_BAABAT010000030.1"/>
</dbReference>
<evidence type="ECO:0000256" key="1">
    <source>
        <dbReference type="SAM" id="MobiDB-lite"/>
    </source>
</evidence>
<feature type="region of interest" description="Disordered" evidence="1">
    <location>
        <begin position="17"/>
        <end position="48"/>
    </location>
</feature>
<protein>
    <submittedName>
        <fullName evidence="2">Uncharacterized protein</fullName>
    </submittedName>
</protein>
<keyword evidence="3" id="KW-1185">Reference proteome</keyword>